<dbReference type="InterPro" id="IPR043502">
    <property type="entry name" value="DNA/RNA_pol_sf"/>
</dbReference>
<feature type="domain" description="DUF7588" evidence="4">
    <location>
        <begin position="446"/>
        <end position="507"/>
    </location>
</feature>
<feature type="domain" description="GAG-pre-integrase" evidence="2">
    <location>
        <begin position="272"/>
        <end position="328"/>
    </location>
</feature>
<name>A5B371_VITVI</name>
<dbReference type="AlphaFoldDB" id="A5B371"/>
<dbReference type="Gene3D" id="3.30.420.10">
    <property type="entry name" value="Ribonuclease H-like superfamily/Ribonuclease H"/>
    <property type="match status" value="1"/>
</dbReference>
<feature type="domain" description="DUF7746" evidence="5">
    <location>
        <begin position="606"/>
        <end position="683"/>
    </location>
</feature>
<dbReference type="Gene3D" id="3.10.10.10">
    <property type="entry name" value="HIV Type 1 Reverse Transcriptase, subunit A, domain 1"/>
    <property type="match status" value="1"/>
</dbReference>
<gene>
    <name evidence="6" type="ORF">VITISV_033737</name>
</gene>
<organism evidence="6">
    <name type="scientific">Vitis vinifera</name>
    <name type="common">Grape</name>
    <dbReference type="NCBI Taxonomy" id="29760"/>
    <lineage>
        <taxon>Eukaryota</taxon>
        <taxon>Viridiplantae</taxon>
        <taxon>Streptophyta</taxon>
        <taxon>Embryophyta</taxon>
        <taxon>Tracheophyta</taxon>
        <taxon>Spermatophyta</taxon>
        <taxon>Magnoliopsida</taxon>
        <taxon>eudicotyledons</taxon>
        <taxon>Gunneridae</taxon>
        <taxon>Pentapetalae</taxon>
        <taxon>rosids</taxon>
        <taxon>Vitales</taxon>
        <taxon>Vitaceae</taxon>
        <taxon>Viteae</taxon>
        <taxon>Vitis</taxon>
    </lineage>
</organism>
<evidence type="ECO:0000313" key="6">
    <source>
        <dbReference type="EMBL" id="CAN80727.1"/>
    </source>
</evidence>
<dbReference type="SUPFAM" id="SSF56672">
    <property type="entry name" value="DNA/RNA polymerases"/>
    <property type="match status" value="1"/>
</dbReference>
<dbReference type="InterPro" id="IPR056648">
    <property type="entry name" value="DUF7746"/>
</dbReference>
<dbReference type="Gene3D" id="3.30.70.270">
    <property type="match status" value="1"/>
</dbReference>
<protein>
    <recommendedName>
        <fullName evidence="7">Integrase catalytic domain-containing protein</fullName>
    </recommendedName>
</protein>
<evidence type="ECO:0000259" key="3">
    <source>
        <dbReference type="Pfam" id="PF17919"/>
    </source>
</evidence>
<dbReference type="Pfam" id="PF24925">
    <property type="entry name" value="DUF7746"/>
    <property type="match status" value="1"/>
</dbReference>
<evidence type="ECO:0000259" key="5">
    <source>
        <dbReference type="Pfam" id="PF24925"/>
    </source>
</evidence>
<proteinExistence type="predicted"/>
<feature type="compositionally biased region" description="Polar residues" evidence="1">
    <location>
        <begin position="689"/>
        <end position="702"/>
    </location>
</feature>
<dbReference type="EMBL" id="AM445021">
    <property type="protein sequence ID" value="CAN80727.1"/>
    <property type="molecule type" value="Genomic_DNA"/>
</dbReference>
<dbReference type="SUPFAM" id="SSF53098">
    <property type="entry name" value="Ribonuclease H-like"/>
    <property type="match status" value="1"/>
</dbReference>
<dbReference type="Pfam" id="PF24496">
    <property type="entry name" value="DUF7588"/>
    <property type="match status" value="1"/>
</dbReference>
<reference evidence="6" key="1">
    <citation type="journal article" date="2007" name="PLoS ONE">
        <title>The first genome sequence of an elite grapevine cultivar (Pinot noir Vitis vinifera L.): coping with a highly heterozygous genome.</title>
        <authorList>
            <person name="Velasco R."/>
            <person name="Zharkikh A."/>
            <person name="Troggio M."/>
            <person name="Cartwright D.A."/>
            <person name="Cestaro A."/>
            <person name="Pruss D."/>
            <person name="Pindo M."/>
            <person name="FitzGerald L.M."/>
            <person name="Vezzulli S."/>
            <person name="Reid J."/>
            <person name="Malacarne G."/>
            <person name="Iliev D."/>
            <person name="Coppola G."/>
            <person name="Wardell B."/>
            <person name="Micheletti D."/>
            <person name="Macalma T."/>
            <person name="Facci M."/>
            <person name="Mitchell J.T."/>
            <person name="Perazzolli M."/>
            <person name="Eldredge G."/>
            <person name="Gatto P."/>
            <person name="Oyzerski R."/>
            <person name="Moretto M."/>
            <person name="Gutin N."/>
            <person name="Stefanini M."/>
            <person name="Chen Y."/>
            <person name="Segala C."/>
            <person name="Davenport C."/>
            <person name="Dematte L."/>
            <person name="Mraz A."/>
            <person name="Battilana J."/>
            <person name="Stormo K."/>
            <person name="Costa F."/>
            <person name="Tao Q."/>
            <person name="Si-Ammour A."/>
            <person name="Harkins T."/>
            <person name="Lackey A."/>
            <person name="Perbost C."/>
            <person name="Taillon B."/>
            <person name="Stella A."/>
            <person name="Solovyev V."/>
            <person name="Fawcett J.A."/>
            <person name="Sterck L."/>
            <person name="Vandepoele K."/>
            <person name="Grando S.M."/>
            <person name="Toppo S."/>
            <person name="Moser C."/>
            <person name="Lanchbury J."/>
            <person name="Bogden R."/>
            <person name="Skolnick M."/>
            <person name="Sgaramella V."/>
            <person name="Bhatnagar S.K."/>
            <person name="Fontana P."/>
            <person name="Gutin A."/>
            <person name="Van de Peer Y."/>
            <person name="Salamini F."/>
            <person name="Viola R."/>
        </authorList>
    </citation>
    <scope>NUCLEOTIDE SEQUENCE</scope>
</reference>
<dbReference type="InterPro" id="IPR036397">
    <property type="entry name" value="RNaseH_sf"/>
</dbReference>
<feature type="domain" description="Reverse transcriptase/retrotransposon-derived protein RNase H-like" evidence="3">
    <location>
        <begin position="926"/>
        <end position="981"/>
    </location>
</feature>
<dbReference type="Pfam" id="PF17919">
    <property type="entry name" value="RT_RNaseH_2"/>
    <property type="match status" value="1"/>
</dbReference>
<dbReference type="InterPro" id="IPR043128">
    <property type="entry name" value="Rev_trsase/Diguanyl_cyclase"/>
</dbReference>
<accession>A5B371</accession>
<dbReference type="Pfam" id="PF13976">
    <property type="entry name" value="gag_pre-integrs"/>
    <property type="match status" value="1"/>
</dbReference>
<dbReference type="InterPro" id="IPR012337">
    <property type="entry name" value="RNaseH-like_sf"/>
</dbReference>
<evidence type="ECO:0000259" key="4">
    <source>
        <dbReference type="Pfam" id="PF24496"/>
    </source>
</evidence>
<dbReference type="GO" id="GO:0003676">
    <property type="term" value="F:nucleic acid binding"/>
    <property type="evidence" value="ECO:0007669"/>
    <property type="project" value="InterPro"/>
</dbReference>
<sequence length="1076" mass="125169">MAKLLRRVVKTSLPRHATGNLGITLQLSAIKPLTRNNFEEWYESFNVHMTLHNLDLALRVDEPNKSIKECVPKTERAKDFLEYVKANYTKIDKAEMTTYLKLLTTTMYDGVGGVRDHSIKLKHYINKTNEMKVKLSEKFLKRLILESLPTSFYYEKKKKGKIVVVVNLNANMIKTNIVDVHANFWWLDTGATIHITNSLQEMTNKRRSSKHEECVYMGNGSKVKGYTFHFGGGKVDIFSNSVLIGNIVLFGNLYSLSLHHGPLCDSSSINFVVGCKRARMNLSSSMLWHKRLGHISRQRLERFVRNGVFSNLDFSNFETCVVCLKGKMTDKTRKWKIYRCGSTLDLIHTDICGPLTPPTLEGYKYFITFIDVFSRYGYVELIYEKSDPLNVFKTFKDKVELQLGKPIKVVMFDRGGEYYGRYDESPTYFQMVNTVSLDDEDFEINKDLLRKDFYSEVNKERRAWFFSKVLKDIRTLYQEEFYTYLRQEKKNIKYSIWFELFKQEEYPDYPSKRVNNTSTKAKIWKTSDDIIIESIHPPEAKIEKNINGTIVNTLPFKAKPEDKGTANAVDVKRIMEQNNYTNMFLKTLGDQLNKYEERNQYTRASYTSGTIYEWNIDGMTEYNILTKLQEMTMISTTYKLHNRLLDHAIAQTIFVGFTDDLKDMLYEVMLNTSESESRTDSDNEDDINQLDSSGEISSQTSSDQEECIKGNCDCQPNTINVISQDQELVLDVLRKVEDEKIKQDLYEVFKKSVETTRGKLPYEPDFSEKNIPTKARPIQMNKDLLSYCEKEIQDLLDKKLIRKSKSPWSCSTFYVQKQTELERGTPKLVINYKPLNDALRWIRYPIPNKKDLLQRIRFLGHHIHQGTITPIQRSIEFTDKFPDEIKDKKQLQCFLGSLNYVSNFIRDLSQLCAPFRQKLKKNLVPWNEDHTKIVKIVKSKVKTLPCLALANPEAFKIVETDASNIGFGGILKQKVDNQERLERCRTLERKLEIVDFLKGHLNLLEVQAPFFSLENGENKQFTLLVNEANLSEDEWNSFKSHKKGNRVSFELLIYPRKSSSVPECDPCRVKPVVSRR</sequence>
<dbReference type="InterPro" id="IPR056010">
    <property type="entry name" value="DUF7588"/>
</dbReference>
<dbReference type="InterPro" id="IPR041577">
    <property type="entry name" value="RT_RNaseH_2"/>
</dbReference>
<dbReference type="Pfam" id="PF14223">
    <property type="entry name" value="Retrotran_gag_2"/>
    <property type="match status" value="1"/>
</dbReference>
<evidence type="ECO:0000259" key="2">
    <source>
        <dbReference type="Pfam" id="PF13976"/>
    </source>
</evidence>
<dbReference type="InterPro" id="IPR025724">
    <property type="entry name" value="GAG-pre-integrase_dom"/>
</dbReference>
<dbReference type="InterPro" id="IPR051320">
    <property type="entry name" value="Viral_Replic_Matur_Polypro"/>
</dbReference>
<dbReference type="PANTHER" id="PTHR33064">
    <property type="entry name" value="POL PROTEIN"/>
    <property type="match status" value="1"/>
</dbReference>
<dbReference type="PANTHER" id="PTHR33064:SF37">
    <property type="entry name" value="RIBONUCLEASE H"/>
    <property type="match status" value="1"/>
</dbReference>
<evidence type="ECO:0008006" key="7">
    <source>
        <dbReference type="Google" id="ProtNLM"/>
    </source>
</evidence>
<feature type="region of interest" description="Disordered" evidence="1">
    <location>
        <begin position="673"/>
        <end position="702"/>
    </location>
</feature>
<evidence type="ECO:0000256" key="1">
    <source>
        <dbReference type="SAM" id="MobiDB-lite"/>
    </source>
</evidence>